<protein>
    <recommendedName>
        <fullName evidence="2">Exosome complex component Csl4</fullName>
    </recommendedName>
</protein>
<dbReference type="SMART" id="SM00316">
    <property type="entry name" value="S1"/>
    <property type="match status" value="1"/>
</dbReference>
<dbReference type="PROSITE" id="PS50126">
    <property type="entry name" value="S1"/>
    <property type="match status" value="1"/>
</dbReference>
<feature type="binding site" evidence="2">
    <location>
        <position position="217"/>
    </location>
    <ligand>
        <name>Zn(2+)</name>
        <dbReference type="ChEBI" id="CHEBI:29105"/>
    </ligand>
</feature>
<dbReference type="PANTHER" id="PTHR12686">
    <property type="entry name" value="3'-5' EXORIBONUCLEASE CSL4-RELATED"/>
    <property type="match status" value="1"/>
</dbReference>
<evidence type="ECO:0000313" key="5">
    <source>
        <dbReference type="EMBL" id="MCM1988017.1"/>
    </source>
</evidence>
<keyword evidence="2" id="KW-0862">Zinc</keyword>
<keyword evidence="1 2" id="KW-0271">Exosome</keyword>
<dbReference type="Gene3D" id="2.20.70.10">
    <property type="match status" value="1"/>
</dbReference>
<evidence type="ECO:0000256" key="2">
    <source>
        <dbReference type="HAMAP-Rule" id="MF_00975"/>
    </source>
</evidence>
<dbReference type="InterPro" id="IPR003029">
    <property type="entry name" value="S1_domain"/>
</dbReference>
<keyword evidence="2" id="KW-0479">Metal-binding</keyword>
<sequence length="237" mass="25982">MKSLGEKPEVEEEVLDTASKKVKVAEKKVEKRKTETPKTNTEDDHVEEEQHGDKVLVMPGDIIGTTEEFEAGDNTYIVRGDIHSLATGFVMVNKKRRTISVKPTTSMPPTIKKGDILIGTVVNVRDSMALVQIEGIKGVVDRQFIKPGVAAIHVSNVKESYVKEMSKEFAVADVVKAKVINIENMRMTTSGKELGVMVATCANCGSTLKKEDQILKCPECGRTESRKISSDYGTGII</sequence>
<dbReference type="InterPro" id="IPR025721">
    <property type="entry name" value="Exosome_cplx_N_dom"/>
</dbReference>
<comment type="similarity">
    <text evidence="2">Belongs to the CSL4 family.</text>
</comment>
<feature type="domain" description="S1 motif" evidence="4">
    <location>
        <begin position="114"/>
        <end position="192"/>
    </location>
</feature>
<feature type="binding site" evidence="2">
    <location>
        <position position="201"/>
    </location>
    <ligand>
        <name>Zn(2+)</name>
        <dbReference type="ChEBI" id="CHEBI:29105"/>
    </ligand>
</feature>
<dbReference type="GO" id="GO:0006401">
    <property type="term" value="P:RNA catabolic process"/>
    <property type="evidence" value="ECO:0007669"/>
    <property type="project" value="UniProtKB-UniRule"/>
</dbReference>
<feature type="region of interest" description="Disordered" evidence="3">
    <location>
        <begin position="1"/>
        <end position="51"/>
    </location>
</feature>
<keyword evidence="2" id="KW-0963">Cytoplasm</keyword>
<comment type="caution">
    <text evidence="5">The sequence shown here is derived from an EMBL/GenBank/DDBJ whole genome shotgun (WGS) entry which is preliminary data.</text>
</comment>
<dbReference type="Gene3D" id="2.40.50.100">
    <property type="match status" value="1"/>
</dbReference>
<dbReference type="GO" id="GO:0003676">
    <property type="term" value="F:nucleic acid binding"/>
    <property type="evidence" value="ECO:0007669"/>
    <property type="project" value="InterPro"/>
</dbReference>
<reference evidence="5" key="1">
    <citation type="journal article" date="2021" name="mSystems">
        <title>Bacteria and Archaea Synergistically Convert Glycine Betaine to Biogenic Methane in the Formosa Cold Seep of the South China Sea.</title>
        <authorList>
            <person name="Li L."/>
            <person name="Zhang W."/>
            <person name="Zhang S."/>
            <person name="Song L."/>
            <person name="Sun Q."/>
            <person name="Zhang H."/>
            <person name="Xiang H."/>
            <person name="Dong X."/>
        </authorList>
    </citation>
    <scope>NUCLEOTIDE SEQUENCE</scope>
    <source>
        <strain evidence="5">LLY</strain>
    </source>
</reference>
<feature type="binding site" evidence="2">
    <location>
        <position position="220"/>
    </location>
    <ligand>
        <name>Zn(2+)</name>
        <dbReference type="ChEBI" id="CHEBI:29105"/>
    </ligand>
</feature>
<comment type="subcellular location">
    <subcellularLocation>
        <location evidence="2">Cytoplasm</location>
    </subcellularLocation>
</comment>
<dbReference type="PANTHER" id="PTHR12686:SF8">
    <property type="entry name" value="EXOSOME COMPLEX COMPONENT CSL4"/>
    <property type="match status" value="1"/>
</dbReference>
<dbReference type="HAMAP" id="MF_00975">
    <property type="entry name" value="Exosome_Csl4"/>
    <property type="match status" value="1"/>
</dbReference>
<dbReference type="GO" id="GO:0000178">
    <property type="term" value="C:exosome (RNase complex)"/>
    <property type="evidence" value="ECO:0007669"/>
    <property type="project" value="UniProtKB-KW"/>
</dbReference>
<dbReference type="EMBL" id="JAGSOI010000112">
    <property type="protein sequence ID" value="MCM1988017.1"/>
    <property type="molecule type" value="Genomic_DNA"/>
</dbReference>
<evidence type="ECO:0000256" key="1">
    <source>
        <dbReference type="ARBA" id="ARBA00022835"/>
    </source>
</evidence>
<dbReference type="SUPFAM" id="SSF110324">
    <property type="entry name" value="Ribosomal L27 protein-like"/>
    <property type="match status" value="1"/>
</dbReference>
<dbReference type="Pfam" id="PF14382">
    <property type="entry name" value="ECR1_N"/>
    <property type="match status" value="1"/>
</dbReference>
<dbReference type="NCBIfam" id="NF034126">
    <property type="entry name" value="PRK09521.1"/>
    <property type="match status" value="1"/>
</dbReference>
<evidence type="ECO:0000259" key="4">
    <source>
        <dbReference type="PROSITE" id="PS50126"/>
    </source>
</evidence>
<dbReference type="InterPro" id="IPR039771">
    <property type="entry name" value="Csl4"/>
</dbReference>
<dbReference type="GO" id="GO:0005737">
    <property type="term" value="C:cytoplasm"/>
    <property type="evidence" value="ECO:0007669"/>
    <property type="project" value="UniProtKB-SubCell"/>
</dbReference>
<feature type="compositionally biased region" description="Basic and acidic residues" evidence="3">
    <location>
        <begin position="23"/>
        <end position="51"/>
    </location>
</feature>
<dbReference type="Proteomes" id="UP001056766">
    <property type="component" value="Unassembled WGS sequence"/>
</dbReference>
<evidence type="ECO:0000256" key="3">
    <source>
        <dbReference type="SAM" id="MobiDB-lite"/>
    </source>
</evidence>
<comment type="subunit">
    <text evidence="2">Component of the archaeal exosome complex. Forms a trimer of Rrp4 and/or Csl4 subunits. The trimer associates with an hexameric ring-like arrangement composed of 3 Rrp41-Rrp42 heterodimers. Interacts with DnaG.</text>
</comment>
<organism evidence="5 6">
    <name type="scientific">Methanococcoides seepicolus</name>
    <dbReference type="NCBI Taxonomy" id="2828780"/>
    <lineage>
        <taxon>Archaea</taxon>
        <taxon>Methanobacteriati</taxon>
        <taxon>Methanobacteriota</taxon>
        <taxon>Stenosarchaea group</taxon>
        <taxon>Methanomicrobia</taxon>
        <taxon>Methanosarcinales</taxon>
        <taxon>Methanosarcinaceae</taxon>
        <taxon>Methanococcoides</taxon>
    </lineage>
</organism>
<dbReference type="RefSeq" id="WP_250869422.1">
    <property type="nucleotide sequence ID" value="NZ_JAGSOI010000112.1"/>
</dbReference>
<feature type="binding site" evidence="2">
    <location>
        <position position="204"/>
    </location>
    <ligand>
        <name>Zn(2+)</name>
        <dbReference type="ChEBI" id="CHEBI:29105"/>
    </ligand>
</feature>
<reference evidence="5" key="2">
    <citation type="submission" date="2021-04" db="EMBL/GenBank/DDBJ databases">
        <authorList>
            <person name="Dong X."/>
        </authorList>
    </citation>
    <scope>NUCLEOTIDE SEQUENCE</scope>
    <source>
        <strain evidence="5">LLY</strain>
    </source>
</reference>
<dbReference type="AlphaFoldDB" id="A0A9E5DCW6"/>
<dbReference type="InterPro" id="IPR012340">
    <property type="entry name" value="NA-bd_OB-fold"/>
</dbReference>
<dbReference type="GO" id="GO:0008270">
    <property type="term" value="F:zinc ion binding"/>
    <property type="evidence" value="ECO:0007669"/>
    <property type="project" value="UniProtKB-UniRule"/>
</dbReference>
<keyword evidence="6" id="KW-1185">Reference proteome</keyword>
<dbReference type="GO" id="GO:0006396">
    <property type="term" value="P:RNA processing"/>
    <property type="evidence" value="ECO:0007669"/>
    <property type="project" value="InterPro"/>
</dbReference>
<proteinExistence type="inferred from homology"/>
<evidence type="ECO:0000313" key="6">
    <source>
        <dbReference type="Proteomes" id="UP001056766"/>
    </source>
</evidence>
<dbReference type="Gene3D" id="2.40.50.140">
    <property type="entry name" value="Nucleic acid-binding proteins"/>
    <property type="match status" value="1"/>
</dbReference>
<accession>A0A9E5DCW6</accession>
<dbReference type="SUPFAM" id="SSF50249">
    <property type="entry name" value="Nucleic acid-binding proteins"/>
    <property type="match status" value="1"/>
</dbReference>
<comment type="function">
    <text evidence="2">Non-catalytic component of the exosome, which is a complex involved in RNA degradation. Increases the RNA binding and the efficiency of RNA degradation. Helpful for the interaction of the exosome with A-poor RNAs.</text>
</comment>
<dbReference type="InterPro" id="IPR030850">
    <property type="entry name" value="Exosome_Csl4_arc"/>
</dbReference>
<name>A0A9E5DCW6_9EURY</name>
<gene>
    <name evidence="2" type="primary">csl4</name>
    <name evidence="5" type="ORF">KDK67_13730</name>
</gene>